<accession>A0ABR5A7D5</accession>
<comment type="caution">
    <text evidence="10">The sequence shown here is derived from an EMBL/GenBank/DDBJ whole genome shotgun (WGS) entry which is preliminary data.</text>
</comment>
<evidence type="ECO:0000256" key="5">
    <source>
        <dbReference type="ARBA" id="ARBA00022917"/>
    </source>
</evidence>
<dbReference type="InterPro" id="IPR020556">
    <property type="entry name" value="Amidase_CS"/>
</dbReference>
<feature type="active site" description="Charge relay system" evidence="8">
    <location>
        <position position="79"/>
    </location>
</feature>
<evidence type="ECO:0000256" key="6">
    <source>
        <dbReference type="ARBA" id="ARBA00025295"/>
    </source>
</evidence>
<dbReference type="Pfam" id="PF01425">
    <property type="entry name" value="Amidase"/>
    <property type="match status" value="1"/>
</dbReference>
<evidence type="ECO:0000259" key="9">
    <source>
        <dbReference type="Pfam" id="PF01425"/>
    </source>
</evidence>
<dbReference type="InterPro" id="IPR000120">
    <property type="entry name" value="Amidase"/>
</dbReference>
<feature type="domain" description="Amidase" evidence="9">
    <location>
        <begin position="24"/>
        <end position="466"/>
    </location>
</feature>
<sequence length="486" mass="52530">MSLFDMRLSEIHNRLANKELSVSELTEASFRRIADTDHKVGAFLALNEDGARKQAAELDAQLASGGERGLLFGLPGGLKDNMVTEGLRTTCGSRFLENYDPIYDATVVQKLRKAQSVTIGKNNMDEFAMGGSNENSAYRPARNPWNLERVPGGSSGGSAAAVAAGQVYFSLGSDTGGSIRQPAAYCGVVGLKPTYGLVSRFGLVAFASSLDQIGPITKNVEDTAYVLQAIAGHDERDSTSADVNIPDYLSALNGDVKGLRIGVPKEYFGEGIDPQVKEKVLEALKVFESMGAVWEEVSLPHTDYAVAAYYLLASSEASSNLARFDGVRYGVRAENPANLLDLYRRSRSEGFGAEVKRRIMLGTYALSSGYYDAYYKKAQQARTLIKRDFDQVFEQFDLIIGPTAPTTAFKLGEQINDPLTMYLNDICTIPVSLAGLPAISVPCGLADGMPVGLQIIGKPFDEPAVLRAAHAYESHTEHHNSRPALS</sequence>
<dbReference type="GO" id="GO:0016874">
    <property type="term" value="F:ligase activity"/>
    <property type="evidence" value="ECO:0007669"/>
    <property type="project" value="UniProtKB-KW"/>
</dbReference>
<keyword evidence="3 8" id="KW-0547">Nucleotide-binding</keyword>
<feature type="active site" description="Charge relay system" evidence="8">
    <location>
        <position position="154"/>
    </location>
</feature>
<proteinExistence type="inferred from homology"/>
<feature type="active site" description="Acyl-ester intermediate" evidence="8">
    <location>
        <position position="178"/>
    </location>
</feature>
<keyword evidence="4 8" id="KW-0067">ATP-binding</keyword>
<keyword evidence="5 8" id="KW-0648">Protein biosynthesis</keyword>
<keyword evidence="2 8" id="KW-0436">Ligase</keyword>
<evidence type="ECO:0000256" key="1">
    <source>
        <dbReference type="ARBA" id="ARBA00008069"/>
    </source>
</evidence>
<dbReference type="RefSeq" id="WP_041060613.1">
    <property type="nucleotide sequence ID" value="NZ_JXAL01000004.1"/>
</dbReference>
<dbReference type="HAMAP" id="MF_00120">
    <property type="entry name" value="GatA"/>
    <property type="match status" value="1"/>
</dbReference>
<dbReference type="PANTHER" id="PTHR11895">
    <property type="entry name" value="TRANSAMIDASE"/>
    <property type="match status" value="1"/>
</dbReference>
<evidence type="ECO:0000256" key="8">
    <source>
        <dbReference type="HAMAP-Rule" id="MF_00120"/>
    </source>
</evidence>
<evidence type="ECO:0000313" key="10">
    <source>
        <dbReference type="EMBL" id="KIL36817.1"/>
    </source>
</evidence>
<dbReference type="EMBL" id="JXAL01000004">
    <property type="protein sequence ID" value="KIL36817.1"/>
    <property type="molecule type" value="Genomic_DNA"/>
</dbReference>
<name>A0ABR5A7D5_9BACL</name>
<dbReference type="InterPro" id="IPR023631">
    <property type="entry name" value="Amidase_dom"/>
</dbReference>
<evidence type="ECO:0000256" key="7">
    <source>
        <dbReference type="ARBA" id="ARBA00047407"/>
    </source>
</evidence>
<evidence type="ECO:0000256" key="4">
    <source>
        <dbReference type="ARBA" id="ARBA00022840"/>
    </source>
</evidence>
<gene>
    <name evidence="8 10" type="primary">gatA</name>
    <name evidence="10" type="ORF">SD71_05245</name>
</gene>
<evidence type="ECO:0000313" key="11">
    <source>
        <dbReference type="Proteomes" id="UP000054526"/>
    </source>
</evidence>
<organism evidence="10 11">
    <name type="scientific">Cohnella kolymensis</name>
    <dbReference type="NCBI Taxonomy" id="1590652"/>
    <lineage>
        <taxon>Bacteria</taxon>
        <taxon>Bacillati</taxon>
        <taxon>Bacillota</taxon>
        <taxon>Bacilli</taxon>
        <taxon>Bacillales</taxon>
        <taxon>Paenibacillaceae</taxon>
        <taxon>Cohnella</taxon>
    </lineage>
</organism>
<dbReference type="Proteomes" id="UP000054526">
    <property type="component" value="Unassembled WGS sequence"/>
</dbReference>
<comment type="subunit">
    <text evidence="8">Heterotrimer of A, B and C subunits.</text>
</comment>
<dbReference type="InterPro" id="IPR004412">
    <property type="entry name" value="GatA"/>
</dbReference>
<dbReference type="PANTHER" id="PTHR11895:SF151">
    <property type="entry name" value="GLUTAMYL-TRNA(GLN) AMIDOTRANSFERASE SUBUNIT A"/>
    <property type="match status" value="1"/>
</dbReference>
<comment type="function">
    <text evidence="6 8">Allows the formation of correctly charged Gln-tRNA(Gln) through the transamidation of misacylated Glu-tRNA(Gln) in organisms which lack glutaminyl-tRNA synthetase. The reaction takes place in the presence of glutamine and ATP through an activated gamma-phospho-Glu-tRNA(Gln).</text>
</comment>
<evidence type="ECO:0000256" key="2">
    <source>
        <dbReference type="ARBA" id="ARBA00022598"/>
    </source>
</evidence>
<dbReference type="PROSITE" id="PS00571">
    <property type="entry name" value="AMIDASES"/>
    <property type="match status" value="1"/>
</dbReference>
<dbReference type="InterPro" id="IPR036928">
    <property type="entry name" value="AS_sf"/>
</dbReference>
<dbReference type="Gene3D" id="3.90.1300.10">
    <property type="entry name" value="Amidase signature (AS) domain"/>
    <property type="match status" value="1"/>
</dbReference>
<dbReference type="NCBIfam" id="TIGR00132">
    <property type="entry name" value="gatA"/>
    <property type="match status" value="1"/>
</dbReference>
<comment type="similarity">
    <text evidence="1 8">Belongs to the amidase family. GatA subfamily.</text>
</comment>
<reference evidence="10 11" key="1">
    <citation type="submission" date="2014-12" db="EMBL/GenBank/DDBJ databases">
        <title>Draft genome sequence of Cohnella kolymensis strain B-2846.</title>
        <authorList>
            <person name="Karlyshev A.V."/>
            <person name="Kudryashova E.B."/>
        </authorList>
    </citation>
    <scope>NUCLEOTIDE SEQUENCE [LARGE SCALE GENOMIC DNA]</scope>
    <source>
        <strain evidence="10 11">VKM B-2846</strain>
    </source>
</reference>
<keyword evidence="11" id="KW-1185">Reference proteome</keyword>
<dbReference type="SUPFAM" id="SSF75304">
    <property type="entry name" value="Amidase signature (AS) enzymes"/>
    <property type="match status" value="1"/>
</dbReference>
<dbReference type="EC" id="6.3.5.7" evidence="8"/>
<protein>
    <recommendedName>
        <fullName evidence="8">Glutamyl-tRNA(Gln) amidotransferase subunit A</fullName>
        <shortName evidence="8">Glu-ADT subunit A</shortName>
        <ecNumber evidence="8">6.3.5.7</ecNumber>
    </recommendedName>
</protein>
<comment type="catalytic activity">
    <reaction evidence="7 8">
        <text>L-glutamyl-tRNA(Gln) + L-glutamine + ATP + H2O = L-glutaminyl-tRNA(Gln) + L-glutamate + ADP + phosphate + H(+)</text>
        <dbReference type="Rhea" id="RHEA:17521"/>
        <dbReference type="Rhea" id="RHEA-COMP:9681"/>
        <dbReference type="Rhea" id="RHEA-COMP:9684"/>
        <dbReference type="ChEBI" id="CHEBI:15377"/>
        <dbReference type="ChEBI" id="CHEBI:15378"/>
        <dbReference type="ChEBI" id="CHEBI:29985"/>
        <dbReference type="ChEBI" id="CHEBI:30616"/>
        <dbReference type="ChEBI" id="CHEBI:43474"/>
        <dbReference type="ChEBI" id="CHEBI:58359"/>
        <dbReference type="ChEBI" id="CHEBI:78520"/>
        <dbReference type="ChEBI" id="CHEBI:78521"/>
        <dbReference type="ChEBI" id="CHEBI:456216"/>
        <dbReference type="EC" id="6.3.5.7"/>
    </reaction>
</comment>
<evidence type="ECO:0000256" key="3">
    <source>
        <dbReference type="ARBA" id="ARBA00022741"/>
    </source>
</evidence>